<gene>
    <name evidence="2" type="ORF">GRF29_216g1015096</name>
</gene>
<keyword evidence="3" id="KW-1185">Reference proteome</keyword>
<dbReference type="Proteomes" id="UP001280581">
    <property type="component" value="Unassembled WGS sequence"/>
</dbReference>
<name>A0AAN6LMN5_9PLEO</name>
<dbReference type="Gene3D" id="2.40.70.10">
    <property type="entry name" value="Acid Proteases"/>
    <property type="match status" value="1"/>
</dbReference>
<feature type="region of interest" description="Disordered" evidence="1">
    <location>
        <begin position="296"/>
        <end position="347"/>
    </location>
</feature>
<evidence type="ECO:0000313" key="2">
    <source>
        <dbReference type="EMBL" id="KAK3197704.1"/>
    </source>
</evidence>
<accession>A0AAN6LMN5</accession>
<feature type="region of interest" description="Disordered" evidence="1">
    <location>
        <begin position="267"/>
        <end position="286"/>
    </location>
</feature>
<organism evidence="2 3">
    <name type="scientific">Pseudopithomyces chartarum</name>
    <dbReference type="NCBI Taxonomy" id="1892770"/>
    <lineage>
        <taxon>Eukaryota</taxon>
        <taxon>Fungi</taxon>
        <taxon>Dikarya</taxon>
        <taxon>Ascomycota</taxon>
        <taxon>Pezizomycotina</taxon>
        <taxon>Dothideomycetes</taxon>
        <taxon>Pleosporomycetidae</taxon>
        <taxon>Pleosporales</taxon>
        <taxon>Massarineae</taxon>
        <taxon>Didymosphaeriaceae</taxon>
        <taxon>Pseudopithomyces</taxon>
    </lineage>
</organism>
<proteinExistence type="predicted"/>
<evidence type="ECO:0000313" key="3">
    <source>
        <dbReference type="Proteomes" id="UP001280581"/>
    </source>
</evidence>
<sequence>MKHAQVPTSNTSGHLPVGPPPQKRTVTLDVPHGRSSSVSTDTMVPEPPDGDFRRTNITRRGTHVAVVKLSYLDILKAIFTGAKGLKRKLAAEVEWVDPLEDRIQHLGSKSHPYILDVSVYKHQSSNFISARCVLDTGNTQGNIISERLARRLGFTEYSPLRAAEEHGGKVATGHIHVPKGSVRVSWCHVTSPKMFNGMRFLVSESGEFDLVIGADSIWRENLLPAPNLGMDYVGVTGSRDDVHTNLGMKIAKLESEIRKLRNKIEEAKEGSEKRRKHEKVVGEKEKELEEVKKELTEYNREKGEAALQVAKGGQGKKDEKKKEKEKKEKEKKGEKKKEKEKSKSKKD</sequence>
<feature type="compositionally biased region" description="Polar residues" evidence="1">
    <location>
        <begin position="1"/>
        <end position="13"/>
    </location>
</feature>
<reference evidence="2 3" key="1">
    <citation type="submission" date="2021-02" db="EMBL/GenBank/DDBJ databases">
        <title>Genome assembly of Pseudopithomyces chartarum.</title>
        <authorList>
            <person name="Jauregui R."/>
            <person name="Singh J."/>
            <person name="Voisey C."/>
        </authorList>
    </citation>
    <scope>NUCLEOTIDE SEQUENCE [LARGE SCALE GENOMIC DNA]</scope>
    <source>
        <strain evidence="2 3">AGR01</strain>
    </source>
</reference>
<dbReference type="EMBL" id="WVTA01000018">
    <property type="protein sequence ID" value="KAK3197704.1"/>
    <property type="molecule type" value="Genomic_DNA"/>
</dbReference>
<protein>
    <submittedName>
        <fullName evidence="2">Uncharacterized protein</fullName>
    </submittedName>
</protein>
<feature type="region of interest" description="Disordered" evidence="1">
    <location>
        <begin position="1"/>
        <end position="55"/>
    </location>
</feature>
<feature type="compositionally biased region" description="Basic and acidic residues" evidence="1">
    <location>
        <begin position="315"/>
        <end position="347"/>
    </location>
</feature>
<comment type="caution">
    <text evidence="2">The sequence shown here is derived from an EMBL/GenBank/DDBJ whole genome shotgun (WGS) entry which is preliminary data.</text>
</comment>
<evidence type="ECO:0000256" key="1">
    <source>
        <dbReference type="SAM" id="MobiDB-lite"/>
    </source>
</evidence>
<dbReference type="AlphaFoldDB" id="A0AAN6LMN5"/>
<dbReference type="InterPro" id="IPR021109">
    <property type="entry name" value="Peptidase_aspartic_dom_sf"/>
</dbReference>